<reference evidence="2" key="1">
    <citation type="journal article" date="2023" name="Mol. Phylogenet. Evol.">
        <title>Genome-scale phylogeny and comparative genomics of the fungal order Sordariales.</title>
        <authorList>
            <person name="Hensen N."/>
            <person name="Bonometti L."/>
            <person name="Westerberg I."/>
            <person name="Brannstrom I.O."/>
            <person name="Guillou S."/>
            <person name="Cros-Aarteil S."/>
            <person name="Calhoun S."/>
            <person name="Haridas S."/>
            <person name="Kuo A."/>
            <person name="Mondo S."/>
            <person name="Pangilinan J."/>
            <person name="Riley R."/>
            <person name="LaButti K."/>
            <person name="Andreopoulos B."/>
            <person name="Lipzen A."/>
            <person name="Chen C."/>
            <person name="Yan M."/>
            <person name="Daum C."/>
            <person name="Ng V."/>
            <person name="Clum A."/>
            <person name="Steindorff A."/>
            <person name="Ohm R.A."/>
            <person name="Martin F."/>
            <person name="Silar P."/>
            <person name="Natvig D.O."/>
            <person name="Lalanne C."/>
            <person name="Gautier V."/>
            <person name="Ament-Velasquez S.L."/>
            <person name="Kruys A."/>
            <person name="Hutchinson M.I."/>
            <person name="Powell A.J."/>
            <person name="Barry K."/>
            <person name="Miller A.N."/>
            <person name="Grigoriev I.V."/>
            <person name="Debuchy R."/>
            <person name="Gladieux P."/>
            <person name="Hiltunen Thoren M."/>
            <person name="Johannesson H."/>
        </authorList>
    </citation>
    <scope>NUCLEOTIDE SEQUENCE</scope>
    <source>
        <strain evidence="2">CBS 118394</strain>
    </source>
</reference>
<feature type="region of interest" description="Disordered" evidence="1">
    <location>
        <begin position="94"/>
        <end position="145"/>
    </location>
</feature>
<protein>
    <submittedName>
        <fullName evidence="2">Uncharacterized protein</fullName>
    </submittedName>
</protein>
<feature type="compositionally biased region" description="Polar residues" evidence="1">
    <location>
        <begin position="33"/>
        <end position="47"/>
    </location>
</feature>
<feature type="region of interest" description="Disordered" evidence="1">
    <location>
        <begin position="1"/>
        <end position="59"/>
    </location>
</feature>
<comment type="caution">
    <text evidence="2">The sequence shown here is derived from an EMBL/GenBank/DDBJ whole genome shotgun (WGS) entry which is preliminary data.</text>
</comment>
<feature type="region of interest" description="Disordered" evidence="1">
    <location>
        <begin position="69"/>
        <end position="88"/>
    </location>
</feature>
<dbReference type="AlphaFoldDB" id="A0AAE0M725"/>
<dbReference type="Proteomes" id="UP001283341">
    <property type="component" value="Unassembled WGS sequence"/>
</dbReference>
<proteinExistence type="predicted"/>
<reference evidence="2" key="2">
    <citation type="submission" date="2023-06" db="EMBL/GenBank/DDBJ databases">
        <authorList>
            <consortium name="Lawrence Berkeley National Laboratory"/>
            <person name="Haridas S."/>
            <person name="Hensen N."/>
            <person name="Bonometti L."/>
            <person name="Westerberg I."/>
            <person name="Brannstrom I.O."/>
            <person name="Guillou S."/>
            <person name="Cros-Aarteil S."/>
            <person name="Calhoun S."/>
            <person name="Kuo A."/>
            <person name="Mondo S."/>
            <person name="Pangilinan J."/>
            <person name="Riley R."/>
            <person name="Labutti K."/>
            <person name="Andreopoulos B."/>
            <person name="Lipzen A."/>
            <person name="Chen C."/>
            <person name="Yanf M."/>
            <person name="Daum C."/>
            <person name="Ng V."/>
            <person name="Clum A."/>
            <person name="Steindorff A."/>
            <person name="Ohm R."/>
            <person name="Martin F."/>
            <person name="Silar P."/>
            <person name="Natvig D."/>
            <person name="Lalanne C."/>
            <person name="Gautier V."/>
            <person name="Ament-Velasquez S.L."/>
            <person name="Kruys A."/>
            <person name="Hutchinson M.I."/>
            <person name="Powell A.J."/>
            <person name="Barry K."/>
            <person name="Miller A.N."/>
            <person name="Grigoriev I.V."/>
            <person name="Debuchy R."/>
            <person name="Gladieux P."/>
            <person name="Thoren M.H."/>
            <person name="Johannesson H."/>
        </authorList>
    </citation>
    <scope>NUCLEOTIDE SEQUENCE</scope>
    <source>
        <strain evidence="2">CBS 118394</strain>
    </source>
</reference>
<dbReference type="EMBL" id="JAUEDM010000003">
    <property type="protein sequence ID" value="KAK3321856.1"/>
    <property type="molecule type" value="Genomic_DNA"/>
</dbReference>
<evidence type="ECO:0000313" key="3">
    <source>
        <dbReference type="Proteomes" id="UP001283341"/>
    </source>
</evidence>
<evidence type="ECO:0000313" key="2">
    <source>
        <dbReference type="EMBL" id="KAK3321856.1"/>
    </source>
</evidence>
<sequence length="521" mass="56939">MSSHRNSLSDGWENVDDNMSVLSFSDSGDDATPTASSEENHTTSQPTPAEAANHHPAVASLHLSLPIRSRPAPTTAESPVLPGSIDETSSSACLVSDDKSPLNNGKAPESWSDAHTGPASREPSYMTGTEAQQAPEVPFKDPPSSAYNYGSDADNMEIDSVEDISFNHDSYAVDPKFLQKTVHQVRNSLDDTVHNLSTIPSFTEVREKSIGLCSLLSRQVSELTPIISGYAMICSTTSREPPLDPGLRSWLSGVRHNLSNLQKEVRYISKFVCRDGDARWTDPSTSCFPNLIQIWHNLDEFEKKMSDFLPIMRVDFNEFQTEKMNIPIAPPAADLDSPTGRSAPIDIPQPGSNSSAVGMLGTGQQLAHQIPSNQVWRLRHELYHMKDVIQQVVVRLNNATGLSSSAAALASDISKMYSKLFDTISVALSNHGSDWIDSGLSGGLTYAEFLGLDTECIRDFAAQLESTLQSMGANNNPRRQHVAELADVPRTAMRTTIENYQLENLEMLVLVLGATLTPQRN</sequence>
<organism evidence="2 3">
    <name type="scientific">Apodospora peruviana</name>
    <dbReference type="NCBI Taxonomy" id="516989"/>
    <lineage>
        <taxon>Eukaryota</taxon>
        <taxon>Fungi</taxon>
        <taxon>Dikarya</taxon>
        <taxon>Ascomycota</taxon>
        <taxon>Pezizomycotina</taxon>
        <taxon>Sordariomycetes</taxon>
        <taxon>Sordariomycetidae</taxon>
        <taxon>Sordariales</taxon>
        <taxon>Lasiosphaeriaceae</taxon>
        <taxon>Apodospora</taxon>
    </lineage>
</organism>
<feature type="region of interest" description="Disordered" evidence="1">
    <location>
        <begin position="336"/>
        <end position="358"/>
    </location>
</feature>
<gene>
    <name evidence="2" type="ORF">B0H66DRAFT_531219</name>
</gene>
<name>A0AAE0M725_9PEZI</name>
<evidence type="ECO:0000256" key="1">
    <source>
        <dbReference type="SAM" id="MobiDB-lite"/>
    </source>
</evidence>
<accession>A0AAE0M725</accession>
<keyword evidence="3" id="KW-1185">Reference proteome</keyword>